<dbReference type="InterPro" id="IPR001138">
    <property type="entry name" value="Zn2Cys6_DnaBD"/>
</dbReference>
<feature type="non-terminal residue" evidence="5">
    <location>
        <position position="1"/>
    </location>
</feature>
<name>A0A3E2H626_SCYLI</name>
<dbReference type="GO" id="GO:0003677">
    <property type="term" value="F:DNA binding"/>
    <property type="evidence" value="ECO:0007669"/>
    <property type="project" value="InterPro"/>
</dbReference>
<dbReference type="SUPFAM" id="SSF57701">
    <property type="entry name" value="Zn2/Cys6 DNA-binding domain"/>
    <property type="match status" value="1"/>
</dbReference>
<dbReference type="SMART" id="SM00906">
    <property type="entry name" value="Fungal_trans"/>
    <property type="match status" value="1"/>
</dbReference>
<dbReference type="OMA" id="DANIHEY"/>
<dbReference type="STRING" id="5539.A0A3E2H626"/>
<proteinExistence type="predicted"/>
<feature type="domain" description="Zn(2)-C6 fungal-type" evidence="4">
    <location>
        <begin position="13"/>
        <end position="42"/>
    </location>
</feature>
<dbReference type="PANTHER" id="PTHR46910">
    <property type="entry name" value="TRANSCRIPTION FACTOR PDR1"/>
    <property type="match status" value="1"/>
</dbReference>
<dbReference type="Gene3D" id="4.10.240.10">
    <property type="entry name" value="Zn(2)-C6 fungal-type DNA-binding domain"/>
    <property type="match status" value="1"/>
</dbReference>
<dbReference type="OrthoDB" id="103819at2759"/>
<keyword evidence="1" id="KW-0479">Metal-binding</keyword>
<evidence type="ECO:0000256" key="1">
    <source>
        <dbReference type="ARBA" id="ARBA00022723"/>
    </source>
</evidence>
<sequence>MEASSSGSNKRPACNNCKDRKTKCDRRSPCSSCVAAELNCQITRRAPEKRQRVLISARYDKAMENVDRSLQEVSQALQKLLQNSKQSQESPKGSPATFIGSHLSDISGLSEGYRGDSSFKAHVQRATDALREAATNLEFSMTEPDISETMSATQMIQEAADSKETTLSVGDTHSSSFQVQFPELEGRSLPPLEPVLKLLRLAQTEKQRLFIDVPVIDEHEFGQLCQKVYFAMNDYSLSAWAIVNTGLFYLFINLKEHNYSQVGVTPSNIQANSRLLSANLEAAIQSLRLCQDPSIEGCQALALLATFCMKSGRSATAWSLIASASRMCIDLGWHRLPQNPQGSEISKEEKIFWYVYIMDKGMAFTFGRTPSIHQYDVATKRPPFPQDLPGASGHVYAGFLEFAVIVGDVHIQLFSAAAQRGSQQTRVESAKAFAARLIQVNNDLKQSLLDHSPIDVMFQDASVLLDIIMHCLMTIVYRIVPCNESNSHPLQCNIGCIEAARQALFTTVHAGQTLGQRNPIGWNMFLNMLFSLVPFACFVVLAGNTVASSSTEDLELLSAAISAIKPIAASSPSGRKLYDICRSFYQYASFSIARQTTVPRAPPHPDASATQLFDHPAERGFSVQLDNTEAPSYEHIMSPQDWDTVMNEFELGIGAGAMASFVEPYITFDGRLS</sequence>
<gene>
    <name evidence="5" type="ORF">B7463_g7613</name>
</gene>
<dbReference type="PROSITE" id="PS50048">
    <property type="entry name" value="ZN2_CY6_FUNGAL_2"/>
    <property type="match status" value="1"/>
</dbReference>
<dbReference type="GO" id="GO:0008270">
    <property type="term" value="F:zinc ion binding"/>
    <property type="evidence" value="ECO:0007669"/>
    <property type="project" value="InterPro"/>
</dbReference>
<evidence type="ECO:0000259" key="4">
    <source>
        <dbReference type="PROSITE" id="PS50048"/>
    </source>
</evidence>
<dbReference type="GO" id="GO:0006351">
    <property type="term" value="P:DNA-templated transcription"/>
    <property type="evidence" value="ECO:0007669"/>
    <property type="project" value="InterPro"/>
</dbReference>
<dbReference type="Pfam" id="PF00172">
    <property type="entry name" value="Zn_clus"/>
    <property type="match status" value="1"/>
</dbReference>
<dbReference type="InterPro" id="IPR050987">
    <property type="entry name" value="AtrR-like"/>
</dbReference>
<dbReference type="InterPro" id="IPR007219">
    <property type="entry name" value="XnlR_reg_dom"/>
</dbReference>
<reference evidence="5 6" key="1">
    <citation type="submission" date="2018-05" db="EMBL/GenBank/DDBJ databases">
        <title>Draft genome sequence of Scytalidium lignicola DSM 105466, a ubiquitous saprotrophic fungus.</title>
        <authorList>
            <person name="Buettner E."/>
            <person name="Gebauer A.M."/>
            <person name="Hofrichter M."/>
            <person name="Liers C."/>
            <person name="Kellner H."/>
        </authorList>
    </citation>
    <scope>NUCLEOTIDE SEQUENCE [LARGE SCALE GENOMIC DNA]</scope>
    <source>
        <strain evidence="5 6">DSM 105466</strain>
    </source>
</reference>
<dbReference type="InterPro" id="IPR036864">
    <property type="entry name" value="Zn2-C6_fun-type_DNA-bd_sf"/>
</dbReference>
<evidence type="ECO:0000313" key="6">
    <source>
        <dbReference type="Proteomes" id="UP000258309"/>
    </source>
</evidence>
<keyword evidence="2" id="KW-0539">Nucleus</keyword>
<dbReference type="AlphaFoldDB" id="A0A3E2H626"/>
<organism evidence="5 6">
    <name type="scientific">Scytalidium lignicola</name>
    <name type="common">Hyphomycete</name>
    <dbReference type="NCBI Taxonomy" id="5539"/>
    <lineage>
        <taxon>Eukaryota</taxon>
        <taxon>Fungi</taxon>
        <taxon>Dikarya</taxon>
        <taxon>Ascomycota</taxon>
        <taxon>Pezizomycotina</taxon>
        <taxon>Leotiomycetes</taxon>
        <taxon>Leotiomycetes incertae sedis</taxon>
        <taxon>Scytalidium</taxon>
    </lineage>
</organism>
<feature type="non-terminal residue" evidence="5">
    <location>
        <position position="673"/>
    </location>
</feature>
<evidence type="ECO:0000313" key="5">
    <source>
        <dbReference type="EMBL" id="RFU28731.1"/>
    </source>
</evidence>
<evidence type="ECO:0000256" key="3">
    <source>
        <dbReference type="SAM" id="MobiDB-lite"/>
    </source>
</evidence>
<dbReference type="SMART" id="SM00066">
    <property type="entry name" value="GAL4"/>
    <property type="match status" value="1"/>
</dbReference>
<dbReference type="CDD" id="cd00067">
    <property type="entry name" value="GAL4"/>
    <property type="match status" value="1"/>
</dbReference>
<accession>A0A3E2H626</accession>
<feature type="region of interest" description="Disordered" evidence="3">
    <location>
        <begin position="1"/>
        <end position="27"/>
    </location>
</feature>
<feature type="region of interest" description="Disordered" evidence="3">
    <location>
        <begin position="81"/>
        <end position="101"/>
    </location>
</feature>
<dbReference type="CDD" id="cd12148">
    <property type="entry name" value="fungal_TF_MHR"/>
    <property type="match status" value="1"/>
</dbReference>
<comment type="caution">
    <text evidence="5">The sequence shown here is derived from an EMBL/GenBank/DDBJ whole genome shotgun (WGS) entry which is preliminary data.</text>
</comment>
<dbReference type="Pfam" id="PF04082">
    <property type="entry name" value="Fungal_trans"/>
    <property type="match status" value="1"/>
</dbReference>
<dbReference type="GO" id="GO:0000981">
    <property type="term" value="F:DNA-binding transcription factor activity, RNA polymerase II-specific"/>
    <property type="evidence" value="ECO:0007669"/>
    <property type="project" value="InterPro"/>
</dbReference>
<dbReference type="PANTHER" id="PTHR46910:SF5">
    <property type="entry name" value="ZN(II)2CYS6 TRANSCRIPTION FACTOR (EUROFUNG)"/>
    <property type="match status" value="1"/>
</dbReference>
<dbReference type="PROSITE" id="PS00463">
    <property type="entry name" value="ZN2_CY6_FUNGAL_1"/>
    <property type="match status" value="1"/>
</dbReference>
<dbReference type="EMBL" id="NCSJ02000153">
    <property type="protein sequence ID" value="RFU28731.1"/>
    <property type="molecule type" value="Genomic_DNA"/>
</dbReference>
<dbReference type="Proteomes" id="UP000258309">
    <property type="component" value="Unassembled WGS sequence"/>
</dbReference>
<protein>
    <recommendedName>
        <fullName evidence="4">Zn(2)-C6 fungal-type domain-containing protein</fullName>
    </recommendedName>
</protein>
<keyword evidence="6" id="KW-1185">Reference proteome</keyword>
<evidence type="ECO:0000256" key="2">
    <source>
        <dbReference type="ARBA" id="ARBA00023242"/>
    </source>
</evidence>